<dbReference type="InterPro" id="IPR018490">
    <property type="entry name" value="cNMP-bd_dom_sf"/>
</dbReference>
<organism evidence="3 4">
    <name type="scientific">Halobacteriovorax marinus</name>
    <dbReference type="NCBI Taxonomy" id="97084"/>
    <lineage>
        <taxon>Bacteria</taxon>
        <taxon>Pseudomonadati</taxon>
        <taxon>Bdellovibrionota</taxon>
        <taxon>Bacteriovoracia</taxon>
        <taxon>Bacteriovoracales</taxon>
        <taxon>Halobacteriovoraceae</taxon>
        <taxon>Halobacteriovorax</taxon>
    </lineage>
</organism>
<accession>A0A1Y5F615</accession>
<dbReference type="GO" id="GO:0005829">
    <property type="term" value="C:cytosol"/>
    <property type="evidence" value="ECO:0007669"/>
    <property type="project" value="TreeGrafter"/>
</dbReference>
<dbReference type="InterPro" id="IPR000595">
    <property type="entry name" value="cNMP-bd_dom"/>
</dbReference>
<name>A0A1Y5F615_9BACT</name>
<dbReference type="InterPro" id="IPR050397">
    <property type="entry name" value="Env_Response_Regulators"/>
</dbReference>
<dbReference type="Gene3D" id="2.60.120.10">
    <property type="entry name" value="Jelly Rolls"/>
    <property type="match status" value="1"/>
</dbReference>
<dbReference type="EMBL" id="MAAO01000006">
    <property type="protein sequence ID" value="OUR96338.1"/>
    <property type="molecule type" value="Genomic_DNA"/>
</dbReference>
<feature type="domain" description="Cyclic nucleotide-binding" evidence="2">
    <location>
        <begin position="1"/>
        <end position="118"/>
    </location>
</feature>
<protein>
    <recommendedName>
        <fullName evidence="2">Cyclic nucleotide-binding domain-containing protein</fullName>
    </recommendedName>
</protein>
<dbReference type="SMART" id="SM00100">
    <property type="entry name" value="cNMP"/>
    <property type="match status" value="1"/>
</dbReference>
<evidence type="ECO:0000313" key="4">
    <source>
        <dbReference type="Proteomes" id="UP000196531"/>
    </source>
</evidence>
<dbReference type="CDD" id="cd00038">
    <property type="entry name" value="CAP_ED"/>
    <property type="match status" value="1"/>
</dbReference>
<dbReference type="PROSITE" id="PS50042">
    <property type="entry name" value="CNMP_BINDING_3"/>
    <property type="match status" value="1"/>
</dbReference>
<evidence type="ECO:0000256" key="1">
    <source>
        <dbReference type="SAM" id="MobiDB-lite"/>
    </source>
</evidence>
<dbReference type="InterPro" id="IPR014710">
    <property type="entry name" value="RmlC-like_jellyroll"/>
</dbReference>
<dbReference type="GO" id="GO:0003700">
    <property type="term" value="F:DNA-binding transcription factor activity"/>
    <property type="evidence" value="ECO:0007669"/>
    <property type="project" value="TreeGrafter"/>
</dbReference>
<evidence type="ECO:0000313" key="3">
    <source>
        <dbReference type="EMBL" id="OUR96338.1"/>
    </source>
</evidence>
<reference evidence="4" key="1">
    <citation type="journal article" date="2017" name="Proc. Natl. Acad. Sci. U.S.A.">
        <title>Simulation of Deepwater Horizon oil plume reveals substrate specialization within a complex community of hydrocarbon-degraders.</title>
        <authorList>
            <person name="Hu P."/>
            <person name="Dubinsky E.A."/>
            <person name="Probst A.J."/>
            <person name="Wang J."/>
            <person name="Sieber C.M.K."/>
            <person name="Tom L.M."/>
            <person name="Gardinali P."/>
            <person name="Banfield J.F."/>
            <person name="Atlas R.M."/>
            <person name="Andersen G.L."/>
        </authorList>
    </citation>
    <scope>NUCLEOTIDE SEQUENCE [LARGE SCALE GENOMIC DNA]</scope>
</reference>
<dbReference type="PANTHER" id="PTHR24567:SF74">
    <property type="entry name" value="HTH-TYPE TRANSCRIPTIONAL REGULATOR ARCR"/>
    <property type="match status" value="1"/>
</dbReference>
<gene>
    <name evidence="3" type="ORF">A9Q84_08255</name>
</gene>
<sequence>MTTTARKQVAKKSGMRSFKPGEQMFNQNDPADSLFIIQKGQIRLYIPKGRGFVDLAILRSGEVIGEMGFFDQSAKRRSCSASALVSTEVIEISYNAFGKTMEGLNPWFKTIINTLADRLRKTNAKVKELESNSVGRATGGSVGEYVFFHTTDVTKFLSMFFLIIKSHGEVKEGKMEIHLNKMKFYLFDVFNLPEVKFEEFMRLCTEGHFLELADDEKGFPKLIRVSHVEQFREMVVFFNTQRVTDDSKKIKVSARCEVLLGAILRQLSTAGVDKDKWQADISTILNDFKQQGVNVSDEDLRDAVSCGLCEDILVGEGNKLTSVINYTKLKKLFPSIRMMNAVTKVNDTKSGHK</sequence>
<feature type="region of interest" description="Disordered" evidence="1">
    <location>
        <begin position="1"/>
        <end position="23"/>
    </location>
</feature>
<dbReference type="Pfam" id="PF00027">
    <property type="entry name" value="cNMP_binding"/>
    <property type="match status" value="1"/>
</dbReference>
<dbReference type="SUPFAM" id="SSF51206">
    <property type="entry name" value="cAMP-binding domain-like"/>
    <property type="match status" value="1"/>
</dbReference>
<dbReference type="Proteomes" id="UP000196531">
    <property type="component" value="Unassembled WGS sequence"/>
</dbReference>
<proteinExistence type="predicted"/>
<comment type="caution">
    <text evidence="3">The sequence shown here is derived from an EMBL/GenBank/DDBJ whole genome shotgun (WGS) entry which is preliminary data.</text>
</comment>
<dbReference type="PANTHER" id="PTHR24567">
    <property type="entry name" value="CRP FAMILY TRANSCRIPTIONAL REGULATORY PROTEIN"/>
    <property type="match status" value="1"/>
</dbReference>
<dbReference type="AlphaFoldDB" id="A0A1Y5F615"/>
<evidence type="ECO:0000259" key="2">
    <source>
        <dbReference type="PROSITE" id="PS50042"/>
    </source>
</evidence>